<dbReference type="InterPro" id="IPR003439">
    <property type="entry name" value="ABC_transporter-like_ATP-bd"/>
</dbReference>
<evidence type="ECO:0000256" key="5">
    <source>
        <dbReference type="ARBA" id="ARBA00022967"/>
    </source>
</evidence>
<evidence type="ECO:0000256" key="2">
    <source>
        <dbReference type="ARBA" id="ARBA00022475"/>
    </source>
</evidence>
<dbReference type="InterPro" id="IPR003593">
    <property type="entry name" value="AAA+_ATPase"/>
</dbReference>
<evidence type="ECO:0000256" key="4">
    <source>
        <dbReference type="ARBA" id="ARBA00022840"/>
    </source>
</evidence>
<evidence type="ECO:0000256" key="7">
    <source>
        <dbReference type="SAM" id="MobiDB-lite"/>
    </source>
</evidence>
<evidence type="ECO:0000256" key="3">
    <source>
        <dbReference type="ARBA" id="ARBA00022741"/>
    </source>
</evidence>
<reference evidence="9 10" key="1">
    <citation type="submission" date="2022-01" db="EMBL/GenBank/DDBJ databases">
        <title>Identification and Characterization of Corynebacterium sp.</title>
        <authorList>
            <person name="Luo Q."/>
            <person name="Qu P."/>
            <person name="Chen Q."/>
        </authorList>
    </citation>
    <scope>NUCLEOTIDE SEQUENCE [LARGE SCALE GENOMIC DNA]</scope>
    <source>
        <strain evidence="9 10">MC-12</strain>
    </source>
</reference>
<keyword evidence="4 9" id="KW-0067">ATP-binding</keyword>
<dbReference type="Proteomes" id="UP001200604">
    <property type="component" value="Unassembled WGS sequence"/>
</dbReference>
<evidence type="ECO:0000313" key="9">
    <source>
        <dbReference type="EMBL" id="MCF6773843.1"/>
    </source>
</evidence>
<dbReference type="PROSITE" id="PS50893">
    <property type="entry name" value="ABC_TRANSPORTER_2"/>
    <property type="match status" value="1"/>
</dbReference>
<keyword evidence="5" id="KW-1278">Translocase</keyword>
<dbReference type="EMBL" id="JAKJKU010000002">
    <property type="protein sequence ID" value="MCF6773843.1"/>
    <property type="molecule type" value="Genomic_DNA"/>
</dbReference>
<gene>
    <name evidence="9" type="ORF">L3H44_05390</name>
</gene>
<name>A0ABS9HL60_9CORY</name>
<keyword evidence="6" id="KW-0472">Membrane</keyword>
<dbReference type="RefSeq" id="WP_197416786.1">
    <property type="nucleotide sequence ID" value="NZ_JAFFSY010000004.1"/>
</dbReference>
<dbReference type="Pfam" id="PF00005">
    <property type="entry name" value="ABC_tran"/>
    <property type="match status" value="1"/>
</dbReference>
<feature type="compositionally biased region" description="Polar residues" evidence="7">
    <location>
        <begin position="1"/>
        <end position="11"/>
    </location>
</feature>
<evidence type="ECO:0000256" key="6">
    <source>
        <dbReference type="ARBA" id="ARBA00023136"/>
    </source>
</evidence>
<dbReference type="PANTHER" id="PTHR43166:SF6">
    <property type="entry name" value="PHOSPHONATES IMPORT ATP-BINDING PROTEIN PHNC"/>
    <property type="match status" value="1"/>
</dbReference>
<dbReference type="PANTHER" id="PTHR43166">
    <property type="entry name" value="AMINO ACID IMPORT ATP-BINDING PROTEIN"/>
    <property type="match status" value="1"/>
</dbReference>
<evidence type="ECO:0000313" key="10">
    <source>
        <dbReference type="Proteomes" id="UP001200604"/>
    </source>
</evidence>
<feature type="domain" description="ABC transporter" evidence="8">
    <location>
        <begin position="53"/>
        <end position="283"/>
    </location>
</feature>
<dbReference type="SMART" id="SM00382">
    <property type="entry name" value="AAA"/>
    <property type="match status" value="1"/>
</dbReference>
<dbReference type="GeneID" id="92727192"/>
<accession>A0ABS9HL60</accession>
<dbReference type="InterPro" id="IPR017871">
    <property type="entry name" value="ABC_transporter-like_CS"/>
</dbReference>
<keyword evidence="2" id="KW-1003">Cell membrane</keyword>
<dbReference type="SUPFAM" id="SSF52540">
    <property type="entry name" value="P-loop containing nucleoside triphosphate hydrolases"/>
    <property type="match status" value="1"/>
</dbReference>
<dbReference type="InterPro" id="IPR027417">
    <property type="entry name" value="P-loop_NTPase"/>
</dbReference>
<dbReference type="InterPro" id="IPR050086">
    <property type="entry name" value="MetN_ABC_transporter-like"/>
</dbReference>
<dbReference type="Gene3D" id="3.40.50.300">
    <property type="entry name" value="P-loop containing nucleotide triphosphate hydrolases"/>
    <property type="match status" value="1"/>
</dbReference>
<dbReference type="PROSITE" id="PS00211">
    <property type="entry name" value="ABC_TRANSPORTER_1"/>
    <property type="match status" value="1"/>
</dbReference>
<sequence>MATQGDTMWNKNNEHRRPYPAENIPSPVLLTQEESAGLHSDTGDTHSSGRTLVQVRDIAKAFGDNHVLRNISFSASEGEMVALLGANGSGKSTALRIVAGLHKPDQGDITIDTSVGTAMIFQKIHLVPRWSVLDNVCVGGLAHIPFWRSLTTWTFPQFLREEAMGCLERVGLADRAFDRCGSLSGGQQQRVAVARALCQRARVVLADEPTSALDPTAAHQVMGLLRDISIEANIACIAVVHQPELALEYCDTIIGIKEGLVAFDLPRHACDLDTISSLYTVGNQKSRAIDAPIPFDKDAEVSARDELERNRTAFGQLEGRQ</sequence>
<evidence type="ECO:0000256" key="1">
    <source>
        <dbReference type="ARBA" id="ARBA00022448"/>
    </source>
</evidence>
<organism evidence="9 10">
    <name type="scientific">Corynebacterium parakroppenstedtii</name>
    <dbReference type="NCBI Taxonomy" id="2828363"/>
    <lineage>
        <taxon>Bacteria</taxon>
        <taxon>Bacillati</taxon>
        <taxon>Actinomycetota</taxon>
        <taxon>Actinomycetes</taxon>
        <taxon>Mycobacteriales</taxon>
        <taxon>Corynebacteriaceae</taxon>
        <taxon>Corynebacterium</taxon>
    </lineage>
</organism>
<comment type="caution">
    <text evidence="9">The sequence shown here is derived from an EMBL/GenBank/DDBJ whole genome shotgun (WGS) entry which is preliminary data.</text>
</comment>
<evidence type="ECO:0000259" key="8">
    <source>
        <dbReference type="PROSITE" id="PS50893"/>
    </source>
</evidence>
<proteinExistence type="predicted"/>
<protein>
    <submittedName>
        <fullName evidence="9">ATP-binding cassette domain-containing protein</fullName>
    </submittedName>
</protein>
<dbReference type="GO" id="GO:0005524">
    <property type="term" value="F:ATP binding"/>
    <property type="evidence" value="ECO:0007669"/>
    <property type="project" value="UniProtKB-KW"/>
</dbReference>
<keyword evidence="10" id="KW-1185">Reference proteome</keyword>
<feature type="region of interest" description="Disordered" evidence="7">
    <location>
        <begin position="1"/>
        <end position="24"/>
    </location>
</feature>
<keyword evidence="1" id="KW-0813">Transport</keyword>
<keyword evidence="3" id="KW-0547">Nucleotide-binding</keyword>